<feature type="compositionally biased region" description="Acidic residues" evidence="6">
    <location>
        <begin position="314"/>
        <end position="325"/>
    </location>
</feature>
<gene>
    <name evidence="9" type="ORF">N0F65_007192</name>
</gene>
<dbReference type="Pfam" id="PF13385">
    <property type="entry name" value="Laminin_G_3"/>
    <property type="match status" value="1"/>
</dbReference>
<evidence type="ECO:0000256" key="3">
    <source>
        <dbReference type="ARBA" id="ARBA00039765"/>
    </source>
</evidence>
<feature type="coiled-coil region" evidence="5">
    <location>
        <begin position="436"/>
        <end position="463"/>
    </location>
</feature>
<dbReference type="InterPro" id="IPR025697">
    <property type="entry name" value="CLU_dom"/>
</dbReference>
<feature type="compositionally biased region" description="Basic and acidic residues" evidence="6">
    <location>
        <begin position="2226"/>
        <end position="2235"/>
    </location>
</feature>
<dbReference type="GO" id="GO:0004722">
    <property type="term" value="F:protein serine/threonine phosphatase activity"/>
    <property type="evidence" value="ECO:0007669"/>
    <property type="project" value="TreeGrafter"/>
</dbReference>
<feature type="domain" description="Clu" evidence="8">
    <location>
        <begin position="1328"/>
        <end position="1598"/>
    </location>
</feature>
<dbReference type="Pfam" id="PF25372">
    <property type="entry name" value="DUF7885"/>
    <property type="match status" value="2"/>
</dbReference>
<dbReference type="SUPFAM" id="SSF49899">
    <property type="entry name" value="Concanavalin A-like lectins/glucanases"/>
    <property type="match status" value="1"/>
</dbReference>
<feature type="region of interest" description="Disordered" evidence="6">
    <location>
        <begin position="262"/>
        <end position="370"/>
    </location>
</feature>
<evidence type="ECO:0000313" key="10">
    <source>
        <dbReference type="Proteomes" id="UP001146120"/>
    </source>
</evidence>
<reference evidence="9" key="1">
    <citation type="submission" date="2022-11" db="EMBL/GenBank/DDBJ databases">
        <authorList>
            <person name="Morgan W.R."/>
            <person name="Tartar A."/>
        </authorList>
    </citation>
    <scope>NUCLEOTIDE SEQUENCE</scope>
    <source>
        <strain evidence="9">ARSEF 373</strain>
    </source>
</reference>
<dbReference type="InterPro" id="IPR001849">
    <property type="entry name" value="PH_domain"/>
</dbReference>
<dbReference type="InterPro" id="IPR032675">
    <property type="entry name" value="LRR_dom_sf"/>
</dbReference>
<dbReference type="SUPFAM" id="SSF53254">
    <property type="entry name" value="Phosphoglycerate mutase-like"/>
    <property type="match status" value="2"/>
</dbReference>
<comment type="caution">
    <text evidence="9">The sequence shown here is derived from an EMBL/GenBank/DDBJ whole genome shotgun (WGS) entry which is preliminary data.</text>
</comment>
<feature type="region of interest" description="Disordered" evidence="6">
    <location>
        <begin position="3007"/>
        <end position="3035"/>
    </location>
</feature>
<feature type="domain" description="PH" evidence="7">
    <location>
        <begin position="3146"/>
        <end position="3242"/>
    </location>
</feature>
<dbReference type="Gene3D" id="3.80.10.10">
    <property type="entry name" value="Ribonuclease Inhibitor"/>
    <property type="match status" value="4"/>
</dbReference>
<dbReference type="InterPro" id="IPR029033">
    <property type="entry name" value="His_PPase_superfam"/>
</dbReference>
<dbReference type="GO" id="GO:0090141">
    <property type="term" value="P:positive regulation of mitochondrial fission"/>
    <property type="evidence" value="ECO:0007669"/>
    <property type="project" value="TreeGrafter"/>
</dbReference>
<feature type="region of interest" description="Disordered" evidence="6">
    <location>
        <begin position="1057"/>
        <end position="1081"/>
    </location>
</feature>
<feature type="compositionally biased region" description="Basic and acidic residues" evidence="6">
    <location>
        <begin position="3007"/>
        <end position="3034"/>
    </location>
</feature>
<accession>A0AAV2ZAY7</accession>
<dbReference type="Pfam" id="PF00300">
    <property type="entry name" value="His_Phos_1"/>
    <property type="match status" value="1"/>
</dbReference>
<evidence type="ECO:0000259" key="8">
    <source>
        <dbReference type="PROSITE" id="PS51823"/>
    </source>
</evidence>
<dbReference type="EMBL" id="DAKRPA010000032">
    <property type="protein sequence ID" value="DBA02373.1"/>
    <property type="molecule type" value="Genomic_DNA"/>
</dbReference>
<keyword evidence="5" id="KW-0175">Coiled coil</keyword>
<keyword evidence="2" id="KW-0378">Hydrolase</keyword>
<evidence type="ECO:0000313" key="9">
    <source>
        <dbReference type="EMBL" id="DBA02373.1"/>
    </source>
</evidence>
<dbReference type="PROSITE" id="PS51823">
    <property type="entry name" value="CLU"/>
    <property type="match status" value="1"/>
</dbReference>
<dbReference type="InterPro" id="IPR057207">
    <property type="entry name" value="FBXL15_LRR"/>
</dbReference>
<dbReference type="PROSITE" id="PS50003">
    <property type="entry name" value="PH_DOMAIN"/>
    <property type="match status" value="1"/>
</dbReference>
<feature type="coiled-coil region" evidence="5">
    <location>
        <begin position="102"/>
        <end position="136"/>
    </location>
</feature>
<name>A0AAV2ZAY7_9STRA</name>
<dbReference type="Gene3D" id="2.60.120.200">
    <property type="match status" value="1"/>
</dbReference>
<protein>
    <recommendedName>
        <fullName evidence="3">Serine/threonine-protein phosphatase PGAM5, mitochondrial</fullName>
    </recommendedName>
    <alternativeName>
        <fullName evidence="4">Serine/threonine-protein phosphatase Pgam5, mitochondrial</fullName>
    </alternativeName>
</protein>
<feature type="compositionally biased region" description="Acidic residues" evidence="6">
    <location>
        <begin position="280"/>
        <end position="297"/>
    </location>
</feature>
<dbReference type="GO" id="GO:0005739">
    <property type="term" value="C:mitochondrion"/>
    <property type="evidence" value="ECO:0007669"/>
    <property type="project" value="TreeGrafter"/>
</dbReference>
<dbReference type="Pfam" id="PF12807">
    <property type="entry name" value="eIF3_p135"/>
    <property type="match status" value="1"/>
</dbReference>
<feature type="coiled-coil region" evidence="5">
    <location>
        <begin position="3497"/>
        <end position="3594"/>
    </location>
</feature>
<dbReference type="InterPro" id="IPR013320">
    <property type="entry name" value="ConA-like_dom_sf"/>
</dbReference>
<dbReference type="SMART" id="SM00367">
    <property type="entry name" value="LRR_CC"/>
    <property type="match status" value="14"/>
</dbReference>
<feature type="compositionally biased region" description="Basic and acidic residues" evidence="6">
    <location>
        <begin position="344"/>
        <end position="358"/>
    </location>
</feature>
<evidence type="ECO:0000256" key="6">
    <source>
        <dbReference type="SAM" id="MobiDB-lite"/>
    </source>
</evidence>
<dbReference type="InterPro" id="IPR013078">
    <property type="entry name" value="His_Pase_superF_clade-1"/>
</dbReference>
<dbReference type="PANTHER" id="PTHR20935">
    <property type="entry name" value="PHOSPHOGLYCERATE MUTASE-RELATED"/>
    <property type="match status" value="1"/>
</dbReference>
<dbReference type="CDD" id="cd07067">
    <property type="entry name" value="HP_PGM_like"/>
    <property type="match status" value="2"/>
</dbReference>
<sequence length="4170" mass="477551">MESLSKLLESDAFTNVNGVVCEQPLVSEQQSKALGSAGASSDASVVTHQPAGAVRRNAADVVRREELFGFAKDWNLQRLVDFLRWYDRYENQASTRSAVNDLTEIQRKVDACVDDLAALEQLLAQCMEEHEAARAAADSAPLPSDDDEKLPVDYDPAAALIAVEHRWNELEHQVLEKQQELIELRMHTSVVVEGVPLGRKVHWPNYIRSIQQEHFQRKMQDKVDESSTWHPACIGFTMQKDPHAGSALTEYNKGDILLPPLENYEIDGHTDDSASASEASGEEDNAGDDDDDDDAEAAEAAPSDIPVAPKRSGDDDEEDDEDEKETQDVSAKSTPEPTSEEIPTLDKETLEKHTKDATHAAPTASDQAISYRTAVKRPRVIKRDVPHSFNASLISPVYFGYTPEKRRDEVLASLDEERAAAAKEDAIFSTKLQNRKEKLDATIQSENGKLQSLLQREAEYREKRERFWQKRNAEFERAKKELDPTDIFFRTREAQDKHTREQNAHEDEEIARQKKNIDMRIKKGHDEFDADMRTYSHVRSVDIPLGDSRLKFHEVEMDRYQSEINDARRALVTAKDEYVALKNTKTLGIGGQEAKHRSQLLFAEDQIRSREKELERICTLYDNEVFLFKRAQELHARQQQFLPLYMCLQGEGDSGFTLLDLTFALLVGSGAATLSERVNFLFSMFSSRGHGTKAKAKKPVTLVLSRIAFAQALQIVFDVLQKIGDIHAPRTLSLEHLLGIADREFLKIDISSKDQRDGMTRFEFENYCTSIVEQSKYLCTLLNCPWRFEHLSRYVIQNMSATHQYKLGLINLNDLKFSYARHLIQSRQDLSRYRKAVIHERALAMGENDPLKTDYSKYLPKRRSKLLSNVVPLDHGGYRNLIHYRLEVLERASVKMQTMWRAKKGRQAARFVAEKQAFYHARGVALKNARDTIEKEWHTKDAKPAHSVEKMKFEAKIRMKQVKLRTKGNAFSREQVMALMMEEAVQEAQKEIEKRFREMEEELGYLKHAEAITLPHEETGYLAEEISKALITQVVHAKEETPEVNAMMQTMAFNEEKARKKKQAKANKGSTGENKNEVPETGENVDEIDQHYINEEEASKRQALTDARKLNMVMGRFPEHLYISGPTRDELVMKLDMNFPDPPLRMLQQRLQQICDGMTTLKLTEFLQELPSKRHICAYVQHFRQFDGTYNIENLEKDLYEHFRMVRSSQPLAESLVNIAETDLEFGLTTKLLEPIKQECEQSLGELVREECVRVAQENAEVLQKKLVRMGYRSATPGDSSGGDGMNAVLAQKEQHDMNERKRRVQEAHARVLEAMKAWKEAELSLAMTERMQLRVRESYPVLPEHKTKWAERLQHAYKLPEQRVEQVQQKYTEVFNICNDFIETSVAVALVIIREHHLPIQHKSIFPLRESTIDGRKDDIRTTTRLKYEAHGILFKVCTDDHGRFENSDELAAKYGGHEVRNSALYSRALLDEEKVLTPLQCCVDFMGFRVVCSSKLPIDIITWTDSGSSIQKISRHLVFGSDNRGKSVTFQSKELDRIFASAIAKLNLCRHGARGYQDLTSKLVHAPADMLGYLTEKKTFAVVNFARGMPPEDPDVTPHLIQSTRGMSIMWRQLRPELVLSFGKPLSPDALSSVTYCTPDWQEQAQGVEDATKQLVEDKIPMFARKLSQRPNYFESANFDLVREMHRHGINIRHLGALRANFLHSLSGTATLQYATAEIRTTEDFTREVERGTPVFIEGRSYTVSRNIKHRHDALCITLNEVFMGDSKQNVIVYAGRMECKANAQAIRDVLMVEMIARTFKNLVRHFLRRACASTGTGNINYLLKHIIVQSLNLLSGSRRDSEEFWGTHLFQGIRIRFGWRAVSEVDRQNLRRTMVIHLRQIVSRFATMMGITVAEHCLSKLATHPDCYHFVIEDLAHATDSYRIKHNMSMLHFSMASLLLLRATIQQASSYRHVILADQPAGYWPLCERRGTSIATNVGLYGSAINGRFQSGCVLEAEGPVFNTDVNRSVQFRKEARTYVGVEFVEKCYPKHPDTHVSLEVWCKCDGHESTRRVILTAGRYTLTALKTNMWAVSINARNIDIYAFGSQVVLHTWTHIVGTYNGTMLRLYVNGYLQNEVDVESVVDFEIQKREEIIKKTREDISELENDAKGKLFRDVDQDMQQYFTTKEGRRQIKSVSQKLLDEHEFRVRLSKGGNSTTSEQPAPTSPTKATGASQQASVQPAKRDASKVSRSDFDVMAKKQLLKEEYERRVKAVLVEFTDMRHRVNQKIAKELEEQSTQDSRPIRIGALSSAKRRDGKYFFHGQIAHVVYYNEKCLSRDSINAHYVMGTQDRAHESDRLFSLASSRFSRALEYAADDKKTLEKFAENICASLKYDLDHQHAQEMYKKKVKCGLLPFIATENAHGIAEILKNLPRDPVFSDLFIHCYECLLKINPSYFQPMESLECRLALPELGRMPFAFFLGSKAADCLLNMNEHAAEEVPVFADIIRKVLAEYPTYYGDQLTNMGWVKNLKSARAIVYFILSLEAHEDPCIINLKDASDVGVEDMEIIVRNNRFCVAYHLARCRRVTDIAVQRMSVCCTQVETLDLSYCESITDACLFTLSKHCTRLKRFMIVGCHEVSDLGIEYVVRANRKMEELRLSYCEKMSDQCFATIAKSCPNIAAIEVEMCVQIGNGALKHLATGLSNPTTLRRLNVGGCHRISDEGLLAVARKCTQLQSINLKHCDKLTDASVRVLVHNSIELEELVLEEVCLVTHRIFLFDQEGDGRPVVDRNMIRAMKRLNLIACHNINDMILGHIGHRAKYLEELTISSCVNISDAGLMWLTEDMMDRSVTGTHLVSLDLSYCPQLTAPGIKKVIVQLPKLTSLNLSGCIHLSNAELIEIIDVCSNLVLLEVGYCRELTDEVLGLIAKHLSLETLNLARCVKITDEGMAALTSQFTALKKLNISACKHLTDSTLLGLLDGCKAIEELDITHCPHFSHNVLQRFSKRNVRIVQTNYDSPVYRKAESRQSIVETDRQEDGNNDELSARAGEDGNQSHGLMLGVITQKKPAFASKRLATHAAERPKRVLFSDADGGDLEDSVILDSSEYPSPAKEPVYRVAPHVNPVWHLEPHHVELLFTCEDQKLREPSSRDYGVTRVEQRQDAIMCGYVLMEQTTMWDTRWTNFWAEVYPGVLILHRHKEAFERKRQVVLIAGADVQVLSTQDNALELTLKNQKRRILRVSTLRDLLLWQWSLQLAAKARSDPKRLHQAISITRTAPYELLDESRRVGNVAFPRFLNAQPSYHHILQRNSTQIIFVRHGETENMNFRVPDSEKRLTHRGREQARLTARYLERKLRSRSGTRDNVELVHSTLHRAVETASIFATEMPWIEKRHECVFLEDGAPQIFQRQKHASADYDLQLEYRDALHNIAFELICHRVAWMSRPRSHVIVVGHASFIQFCIAQFTNMPVEDVVHFGAPISHCSITQIEVLVDDVQKARVRSTNHDMSDKDREELAFLRVENSLLRKKIKELERIARGQKSGLKFVVDEAEIDKINELLRKAESAKEEAMNYVANTSRDKLGNDVKTLQSILKKAKAERNAFKMKIKAGEEKLRSEKTKIEKDELRFQVDREIFAKIIQDDRDGYKYEVNLLVQKMNEIQKEKFELYMWAKQAQERYLQEIRKLTRSLGKTRKAVQEQSLQSTAVLNQIHATHALVFPAVSEGGERLPTPTTAYFAGAKSDSLERDMPQLEYRSDGRRRVHFSDAKGLELADYQLQETTYYATPSTARQVTHNGSTRRIAGDEIELLFSEETSFLPVPRSDYAVMKLEQRDEVLVCGCVQMKKVKMGITIWKNCWAELYHGIIILRKYKDTIQRKRTLLPIAACRVELLNVDENMLELTYKFQMQEKKRILRLRTKSDMFLWWWVIQLGSKSRFDEKVLHRSVSRTTTLPLQMLEDSHKVENVLFPRSFRMRNPHRALRNPSGRQGVTHLILIRHGEAENIHFRVADREKKLTQRGKEQALISAHFLNERLQEVMADSDNVELIYGGLERSVETAAIFAKSIPWLDKKYECCFLEDGAPKNIDPLYRNEYRDSMHKMAFEFICRWDASEEEKPVPMQQLESYKIVICHTSFVQFCIAQCYQIPKEIVQLGSPINHCSITQMDVMKDDKMNVVFSNRVTHLPLTHRTSD</sequence>
<comment type="similarity">
    <text evidence="1">Belongs to the phosphoglycerate mutase family. BPG-dependent PGAM subfamily.</text>
</comment>
<proteinExistence type="inferred from homology"/>
<feature type="region of interest" description="Disordered" evidence="6">
    <location>
        <begin position="494"/>
        <end position="515"/>
    </location>
</feature>
<evidence type="ECO:0000256" key="2">
    <source>
        <dbReference type="ARBA" id="ARBA00022801"/>
    </source>
</evidence>
<keyword evidence="10" id="KW-1185">Reference proteome</keyword>
<feature type="compositionally biased region" description="Polar residues" evidence="6">
    <location>
        <begin position="328"/>
        <end position="337"/>
    </location>
</feature>
<evidence type="ECO:0000256" key="4">
    <source>
        <dbReference type="ARBA" id="ARBA00040722"/>
    </source>
</evidence>
<dbReference type="Proteomes" id="UP001146120">
    <property type="component" value="Unassembled WGS sequence"/>
</dbReference>
<dbReference type="InterPro" id="IPR033646">
    <property type="entry name" value="CLU-central"/>
</dbReference>
<dbReference type="SUPFAM" id="SSF50729">
    <property type="entry name" value="PH domain-like"/>
    <property type="match status" value="1"/>
</dbReference>
<dbReference type="SMART" id="SM00233">
    <property type="entry name" value="PH"/>
    <property type="match status" value="2"/>
</dbReference>
<dbReference type="SMART" id="SM00855">
    <property type="entry name" value="PGAM"/>
    <property type="match status" value="2"/>
</dbReference>
<reference evidence="9" key="2">
    <citation type="journal article" date="2023" name="Microbiol Resour">
        <title>Decontamination and Annotation of the Draft Genome Sequence of the Oomycete Lagenidium giganteum ARSEF 373.</title>
        <authorList>
            <person name="Morgan W.R."/>
            <person name="Tartar A."/>
        </authorList>
    </citation>
    <scope>NUCLEOTIDE SEQUENCE</scope>
    <source>
        <strain evidence="9">ARSEF 373</strain>
    </source>
</reference>
<evidence type="ECO:0000256" key="5">
    <source>
        <dbReference type="SAM" id="Coils"/>
    </source>
</evidence>
<dbReference type="InterPro" id="IPR006553">
    <property type="entry name" value="Leu-rich_rpt_Cys-con_subtyp"/>
</dbReference>
<dbReference type="Gene3D" id="3.40.50.1240">
    <property type="entry name" value="Phosphoglycerate mutase-like"/>
    <property type="match status" value="2"/>
</dbReference>
<dbReference type="InterPro" id="IPR051021">
    <property type="entry name" value="Mito_Ser/Thr_phosphatase"/>
</dbReference>
<evidence type="ECO:0000256" key="1">
    <source>
        <dbReference type="ARBA" id="ARBA00006717"/>
    </source>
</evidence>
<evidence type="ECO:0000259" key="7">
    <source>
        <dbReference type="PROSITE" id="PS50003"/>
    </source>
</evidence>
<dbReference type="SUPFAM" id="SSF52047">
    <property type="entry name" value="RNI-like"/>
    <property type="match status" value="2"/>
</dbReference>
<feature type="region of interest" description="Disordered" evidence="6">
    <location>
        <begin position="2191"/>
        <end position="2235"/>
    </location>
</feature>
<feature type="coiled-coil region" evidence="5">
    <location>
        <begin position="550"/>
        <end position="584"/>
    </location>
</feature>
<feature type="compositionally biased region" description="Polar residues" evidence="6">
    <location>
        <begin position="2197"/>
        <end position="2223"/>
    </location>
</feature>
<organism evidence="9 10">
    <name type="scientific">Lagenidium giganteum</name>
    <dbReference type="NCBI Taxonomy" id="4803"/>
    <lineage>
        <taxon>Eukaryota</taxon>
        <taxon>Sar</taxon>
        <taxon>Stramenopiles</taxon>
        <taxon>Oomycota</taxon>
        <taxon>Peronosporomycetes</taxon>
        <taxon>Pythiales</taxon>
        <taxon>Pythiaceae</taxon>
    </lineage>
</organism>
<dbReference type="Pfam" id="PF13236">
    <property type="entry name" value="CLU"/>
    <property type="match status" value="1"/>
</dbReference>
<dbReference type="PANTHER" id="PTHR20935:SF0">
    <property type="entry name" value="SERINE_THREONINE-PROTEIN PHOSPHATASE PGAM5, MITOCHONDRIAL"/>
    <property type="match status" value="1"/>
</dbReference>